<feature type="compositionally biased region" description="Polar residues" evidence="11">
    <location>
        <begin position="752"/>
        <end position="764"/>
    </location>
</feature>
<feature type="compositionally biased region" description="Polar residues" evidence="11">
    <location>
        <begin position="805"/>
        <end position="818"/>
    </location>
</feature>
<evidence type="ECO:0000313" key="14">
    <source>
        <dbReference type="Proteomes" id="UP001150538"/>
    </source>
</evidence>
<evidence type="ECO:0000256" key="5">
    <source>
        <dbReference type="ARBA" id="ARBA00007434"/>
    </source>
</evidence>
<feature type="region of interest" description="Disordered" evidence="11">
    <location>
        <begin position="745"/>
        <end position="764"/>
    </location>
</feature>
<comment type="catalytic activity">
    <reaction evidence="1">
        <text>S-ubiquitinyl-[E2 ubiquitin-conjugating enzyme]-L-cysteine + [acceptor protein]-L-lysine = [E2 ubiquitin-conjugating enzyme]-L-cysteine + N(6)-ubiquitinyl-[acceptor protein]-L-lysine.</text>
        <dbReference type="EC" id="2.3.2.27"/>
    </reaction>
</comment>
<dbReference type="Pfam" id="PF04564">
    <property type="entry name" value="U-box"/>
    <property type="match status" value="1"/>
</dbReference>
<keyword evidence="13" id="KW-0012">Acyltransferase</keyword>
<dbReference type="Proteomes" id="UP001150538">
    <property type="component" value="Unassembled WGS sequence"/>
</dbReference>
<evidence type="ECO:0000256" key="6">
    <source>
        <dbReference type="ARBA" id="ARBA00012483"/>
    </source>
</evidence>
<keyword evidence="7" id="KW-0963">Cytoplasm</keyword>
<dbReference type="InterPro" id="IPR013083">
    <property type="entry name" value="Znf_RING/FYVE/PHD"/>
</dbReference>
<dbReference type="GO" id="GO:0000209">
    <property type="term" value="P:protein polyubiquitination"/>
    <property type="evidence" value="ECO:0007669"/>
    <property type="project" value="TreeGrafter"/>
</dbReference>
<evidence type="ECO:0000256" key="8">
    <source>
        <dbReference type="ARBA" id="ARBA00022679"/>
    </source>
</evidence>
<comment type="subcellular location">
    <subcellularLocation>
        <location evidence="3">Cytoplasm</location>
    </subcellularLocation>
    <subcellularLocation>
        <location evidence="2">Nucleus</location>
    </subcellularLocation>
</comment>
<dbReference type="EMBL" id="JANBPU010000029">
    <property type="protein sequence ID" value="KAJ1919311.1"/>
    <property type="molecule type" value="Genomic_DNA"/>
</dbReference>
<comment type="similarity">
    <text evidence="5">Belongs to the ubiquitin conjugation factor E4 family.</text>
</comment>
<dbReference type="InterPro" id="IPR019474">
    <property type="entry name" value="Ub_conjug_fac_E4_core"/>
</dbReference>
<feature type="domain" description="U-box" evidence="12">
    <location>
        <begin position="1043"/>
        <end position="1117"/>
    </location>
</feature>
<dbReference type="GO" id="GO:0005634">
    <property type="term" value="C:nucleus"/>
    <property type="evidence" value="ECO:0007669"/>
    <property type="project" value="UniProtKB-SubCell"/>
</dbReference>
<dbReference type="PROSITE" id="PS51698">
    <property type="entry name" value="U_BOX"/>
    <property type="match status" value="1"/>
</dbReference>
<comment type="pathway">
    <text evidence="4">Protein modification; protein ubiquitination.</text>
</comment>
<dbReference type="SMART" id="SM00504">
    <property type="entry name" value="Ubox"/>
    <property type="match status" value="1"/>
</dbReference>
<dbReference type="PANTHER" id="PTHR13931">
    <property type="entry name" value="UBIQUITINATION FACTOR E4"/>
    <property type="match status" value="1"/>
</dbReference>
<dbReference type="InterPro" id="IPR045132">
    <property type="entry name" value="UBE4"/>
</dbReference>
<dbReference type="Gene3D" id="3.30.40.10">
    <property type="entry name" value="Zinc/RING finger domain, C3HC4 (zinc finger)"/>
    <property type="match status" value="1"/>
</dbReference>
<dbReference type="AlphaFoldDB" id="A0A9W8DV97"/>
<dbReference type="InterPro" id="IPR003613">
    <property type="entry name" value="Ubox_domain"/>
</dbReference>
<keyword evidence="9" id="KW-0833">Ubl conjugation pathway</keyword>
<evidence type="ECO:0000313" key="13">
    <source>
        <dbReference type="EMBL" id="KAJ1919311.1"/>
    </source>
</evidence>
<organism evidence="13 14">
    <name type="scientific">Mycoemilia scoparia</name>
    <dbReference type="NCBI Taxonomy" id="417184"/>
    <lineage>
        <taxon>Eukaryota</taxon>
        <taxon>Fungi</taxon>
        <taxon>Fungi incertae sedis</taxon>
        <taxon>Zoopagomycota</taxon>
        <taxon>Kickxellomycotina</taxon>
        <taxon>Kickxellomycetes</taxon>
        <taxon>Kickxellales</taxon>
        <taxon>Kickxellaceae</taxon>
        <taxon>Mycoemilia</taxon>
    </lineage>
</organism>
<comment type="caution">
    <text evidence="13">The sequence shown here is derived from an EMBL/GenBank/DDBJ whole genome shotgun (WGS) entry which is preliminary data.</text>
</comment>
<evidence type="ECO:0000256" key="2">
    <source>
        <dbReference type="ARBA" id="ARBA00004123"/>
    </source>
</evidence>
<dbReference type="PANTHER" id="PTHR13931:SF2">
    <property type="entry name" value="UBIQUITIN CONJUGATION FACTOR E4 B"/>
    <property type="match status" value="1"/>
</dbReference>
<evidence type="ECO:0000256" key="11">
    <source>
        <dbReference type="SAM" id="MobiDB-lite"/>
    </source>
</evidence>
<dbReference type="SUPFAM" id="SSF57850">
    <property type="entry name" value="RING/U-box"/>
    <property type="match status" value="1"/>
</dbReference>
<evidence type="ECO:0000256" key="3">
    <source>
        <dbReference type="ARBA" id="ARBA00004496"/>
    </source>
</evidence>
<evidence type="ECO:0000259" key="12">
    <source>
        <dbReference type="PROSITE" id="PS51698"/>
    </source>
</evidence>
<dbReference type="GO" id="GO:0006511">
    <property type="term" value="P:ubiquitin-dependent protein catabolic process"/>
    <property type="evidence" value="ECO:0007669"/>
    <property type="project" value="InterPro"/>
</dbReference>
<keyword evidence="14" id="KW-1185">Reference proteome</keyword>
<gene>
    <name evidence="13" type="primary">UFD2</name>
    <name evidence="13" type="ORF">H4219_002073</name>
</gene>
<evidence type="ECO:0000256" key="4">
    <source>
        <dbReference type="ARBA" id="ARBA00004906"/>
    </source>
</evidence>
<dbReference type="EC" id="2.3.2.27" evidence="6"/>
<reference evidence="13" key="1">
    <citation type="submission" date="2022-07" db="EMBL/GenBank/DDBJ databases">
        <title>Phylogenomic reconstructions and comparative analyses of Kickxellomycotina fungi.</title>
        <authorList>
            <person name="Reynolds N.K."/>
            <person name="Stajich J.E."/>
            <person name="Barry K."/>
            <person name="Grigoriev I.V."/>
            <person name="Crous P."/>
            <person name="Smith M.E."/>
        </authorList>
    </citation>
    <scope>NUCLEOTIDE SEQUENCE</scope>
    <source>
        <strain evidence="13">NBRC 100468</strain>
    </source>
</reference>
<keyword evidence="10" id="KW-0539">Nucleus</keyword>
<dbReference type="GO" id="GO:0036503">
    <property type="term" value="P:ERAD pathway"/>
    <property type="evidence" value="ECO:0007669"/>
    <property type="project" value="InterPro"/>
</dbReference>
<keyword evidence="8 13" id="KW-0808">Transferase</keyword>
<protein>
    <recommendedName>
        <fullName evidence="6">RING-type E3 ubiquitin transferase</fullName>
        <ecNumber evidence="6">2.3.2.27</ecNumber>
    </recommendedName>
</protein>
<evidence type="ECO:0000256" key="10">
    <source>
        <dbReference type="ARBA" id="ARBA00023242"/>
    </source>
</evidence>
<dbReference type="OrthoDB" id="20295at2759"/>
<evidence type="ECO:0000256" key="1">
    <source>
        <dbReference type="ARBA" id="ARBA00000900"/>
    </source>
</evidence>
<dbReference type="Pfam" id="PF10408">
    <property type="entry name" value="Ufd2P_core"/>
    <property type="match status" value="1"/>
</dbReference>
<dbReference type="GO" id="GO:0000151">
    <property type="term" value="C:ubiquitin ligase complex"/>
    <property type="evidence" value="ECO:0007669"/>
    <property type="project" value="InterPro"/>
</dbReference>
<dbReference type="GO" id="GO:0005737">
    <property type="term" value="C:cytoplasm"/>
    <property type="evidence" value="ECO:0007669"/>
    <property type="project" value="UniProtKB-SubCell"/>
</dbReference>
<accession>A0A9W8DV97</accession>
<sequence>MDSVEFSRWQDNAFSKILNATLKPSPKRANRYLIEDDSLVTSEGEEKFITIDNLDSALFCCITSGGPYGGIPPMLYILRCFKIASEVLENIQGGRGKNIEQAVREARIGILEKSRDVFLEYFITILQDPSAFPSPNESPNPEVDFVQLILNQGKDGVEELPPRFVEILFDKLSNGHSDLTTISVLILRTISGIANQITDYPGNIHALLDIVSELMANKVISTAVVQDPSFALSNVTVLGKPVAKKMETDTTLGPLLSVSAYPGDNPQIISAFFSGLNDHVDGESIDDDADIRQASAQFNTLRTATSMLQRRYFEIFNMLVRSSEVIRNGVMIYFARIAAANTSRNGIKVDLKTMAGDGIMDNLSSIVLHFCDPFTNDIRLSKIPKVNSEWVRQRAFKISGVGEVWREMVRVCADKTSADTWDTASEIEYVKPNFISECFFICSHVLHIGTIATQNQFNNFLRQHDDFARELKRIKSQGQLSNGQSGPMFEFMLKRYETEFKRQRQYRAALTAQVLDPERLRNTLQFYRFSMAYTLSLIDPNLTIANLTSAQSINLPDEQELSRNSRNLEYLPDFLIEDPADFLLFVIRNAPDVLYSEGYSTFPDTLNTIIPAFIITLLSRPGLIRNPYLKAKLVDILHMLTYRPPEEDDDYVSTFVPLNIQPRLNLHPIIGRFHSILDTNSLARQYLIPALLRFYADIEQTGASSQFYDKFNIRYHIARTLRTLWSKRASYATATFDFFGRGQAEHDHGSAMQGSGKVQTSTGSLAQDKSVIDQFVARLMTDTTYLLDELLSKLAEVHRLESGRASESPNSGSAQAESNNDEQSNDQDRQNQEDGGGNENPEEQGPDSDPARQLAAAERHVQSYVSLAHETIHMLAYLSYLVPKSFLVPEIVERLAHMLDYNLKQLAGPKCSQLKVRDMETRFQFRPRVLLSELTSIYANLGLPQKVNPLDASSLGMMDVEEEDEEDQESGKQMLEDEDRQRFISMVAQDSRSYSKNVFGKAIGIIERRGLKSAHDINQLKKFVVLVEKAKEAAETEEATFEDAPEEFYDPILYTLMKDPVLLPTSGNIMDRATIKGYLLNDPRDPFNRKPLKIEDLVPQDELRERIIAYRESKKNSS</sequence>
<dbReference type="GO" id="GO:0034450">
    <property type="term" value="F:ubiquitin-ubiquitin ligase activity"/>
    <property type="evidence" value="ECO:0007669"/>
    <property type="project" value="InterPro"/>
</dbReference>
<feature type="region of interest" description="Disordered" evidence="11">
    <location>
        <begin position="801"/>
        <end position="856"/>
    </location>
</feature>
<dbReference type="FunFam" id="3.30.40.10:FF:000055">
    <property type="entry name" value="Ubiquitin conjugation factor e4 a"/>
    <property type="match status" value="1"/>
</dbReference>
<proteinExistence type="inferred from homology"/>
<evidence type="ECO:0000256" key="7">
    <source>
        <dbReference type="ARBA" id="ARBA00022490"/>
    </source>
</evidence>
<evidence type="ECO:0000256" key="9">
    <source>
        <dbReference type="ARBA" id="ARBA00022786"/>
    </source>
</evidence>
<name>A0A9W8DV97_9FUNG</name>